<dbReference type="AlphaFoldDB" id="A0A6J4P371"/>
<feature type="region of interest" description="Disordered" evidence="1">
    <location>
        <begin position="1"/>
        <end position="74"/>
    </location>
</feature>
<sequence length="108" mass="10873">MTLPDGNAQPNHVGKDQPPTPVIRTGPASAEKSPPAIRLVPPSEGGPPAPPQAPSDAPPPPPAPKAAEEKRGPWGRISRAGLGLAHLLVADQVPVAALGVAADHPRVA</sequence>
<protein>
    <submittedName>
        <fullName evidence="2">Uncharacterized protein</fullName>
    </submittedName>
</protein>
<reference evidence="2" key="1">
    <citation type="submission" date="2020-02" db="EMBL/GenBank/DDBJ databases">
        <authorList>
            <person name="Meier V. D."/>
        </authorList>
    </citation>
    <scope>NUCLEOTIDE SEQUENCE</scope>
    <source>
        <strain evidence="2">AVDCRST_MAG64</strain>
    </source>
</reference>
<feature type="compositionally biased region" description="Pro residues" evidence="1">
    <location>
        <begin position="44"/>
        <end position="64"/>
    </location>
</feature>
<name>A0A6J4P371_9BACT</name>
<feature type="non-terminal residue" evidence="2">
    <location>
        <position position="108"/>
    </location>
</feature>
<organism evidence="2">
    <name type="scientific">uncultured Phycisphaerae bacterium</name>
    <dbReference type="NCBI Taxonomy" id="904963"/>
    <lineage>
        <taxon>Bacteria</taxon>
        <taxon>Pseudomonadati</taxon>
        <taxon>Planctomycetota</taxon>
        <taxon>Phycisphaerae</taxon>
        <taxon>environmental samples</taxon>
    </lineage>
</organism>
<evidence type="ECO:0000313" key="2">
    <source>
        <dbReference type="EMBL" id="CAA9404961.1"/>
    </source>
</evidence>
<evidence type="ECO:0000256" key="1">
    <source>
        <dbReference type="SAM" id="MobiDB-lite"/>
    </source>
</evidence>
<gene>
    <name evidence="2" type="ORF">AVDCRST_MAG64-1929</name>
</gene>
<accession>A0A6J4P371</accession>
<proteinExistence type="predicted"/>
<dbReference type="EMBL" id="CADCUQ010000441">
    <property type="protein sequence ID" value="CAA9404961.1"/>
    <property type="molecule type" value="Genomic_DNA"/>
</dbReference>